<gene>
    <name evidence="2" type="ORF">UFOPK3164_00786</name>
    <name evidence="3" type="ORF">UFOPK3427_01550</name>
    <name evidence="4" type="ORF">UFOPK4112_00276</name>
</gene>
<evidence type="ECO:0000259" key="1">
    <source>
        <dbReference type="Pfam" id="PF00561"/>
    </source>
</evidence>
<evidence type="ECO:0000313" key="4">
    <source>
        <dbReference type="EMBL" id="CAB5010439.1"/>
    </source>
</evidence>
<dbReference type="EMBL" id="CAFBLT010000002">
    <property type="protein sequence ID" value="CAB4881719.1"/>
    <property type="molecule type" value="Genomic_DNA"/>
</dbReference>
<dbReference type="InterPro" id="IPR029058">
    <property type="entry name" value="AB_hydrolase_fold"/>
</dbReference>
<evidence type="ECO:0000313" key="3">
    <source>
        <dbReference type="EMBL" id="CAB4881719.1"/>
    </source>
</evidence>
<dbReference type="SUPFAM" id="SSF53474">
    <property type="entry name" value="alpha/beta-Hydrolases"/>
    <property type="match status" value="1"/>
</dbReference>
<dbReference type="InterPro" id="IPR000073">
    <property type="entry name" value="AB_hydrolase_1"/>
</dbReference>
<name>A0A6J7A0A0_9ZZZZ</name>
<dbReference type="AlphaFoldDB" id="A0A6J7A0A0"/>
<dbReference type="Gene3D" id="3.40.50.1820">
    <property type="entry name" value="alpha/beta hydrolase"/>
    <property type="match status" value="1"/>
</dbReference>
<dbReference type="EMBL" id="CAFBPM010000002">
    <property type="protein sequence ID" value="CAB5010439.1"/>
    <property type="molecule type" value="Genomic_DNA"/>
</dbReference>
<reference evidence="2" key="1">
    <citation type="submission" date="2020-05" db="EMBL/GenBank/DDBJ databases">
        <authorList>
            <person name="Chiriac C."/>
            <person name="Salcher M."/>
            <person name="Ghai R."/>
            <person name="Kavagutti S V."/>
        </authorList>
    </citation>
    <scope>NUCLEOTIDE SEQUENCE</scope>
</reference>
<protein>
    <submittedName>
        <fullName evidence="2">Unannotated protein</fullName>
    </submittedName>
</protein>
<organism evidence="2">
    <name type="scientific">freshwater metagenome</name>
    <dbReference type="NCBI Taxonomy" id="449393"/>
    <lineage>
        <taxon>unclassified sequences</taxon>
        <taxon>metagenomes</taxon>
        <taxon>ecological metagenomes</taxon>
    </lineage>
</organism>
<sequence>MAPKPLYIEGPVGPLETFLSVPSGGSENAPLLLLCHGLPLNREGSRTAALQLPELGERLAAESGWAVGVASLRGVGQSPGTFSASGWKEDLSCVIASLRDGRHPIVLAGFGIGGALALRVASESDDVRGVAIFATPSNLSGWCGSEEEFAQSCERAGVIGSEALLGPKELLADVLALDPRGAAEGIPPKRMMIVHGSNDAIVPVSAARELLEAADGHGELRIIQGAGHWLRADPRMFATLLGWLDRQL</sequence>
<evidence type="ECO:0000313" key="2">
    <source>
        <dbReference type="EMBL" id="CAB4826307.1"/>
    </source>
</evidence>
<dbReference type="EMBL" id="CAFABE010000029">
    <property type="protein sequence ID" value="CAB4826307.1"/>
    <property type="molecule type" value="Genomic_DNA"/>
</dbReference>
<accession>A0A6J7A0A0</accession>
<feature type="domain" description="AB hydrolase-1" evidence="1">
    <location>
        <begin position="30"/>
        <end position="135"/>
    </location>
</feature>
<dbReference type="Pfam" id="PF00561">
    <property type="entry name" value="Abhydrolase_1"/>
    <property type="match status" value="1"/>
</dbReference>
<proteinExistence type="predicted"/>
<dbReference type="PANTHER" id="PTHR12277">
    <property type="entry name" value="ALPHA/BETA HYDROLASE DOMAIN-CONTAINING PROTEIN"/>
    <property type="match status" value="1"/>
</dbReference>